<keyword evidence="3" id="KW-0408">Iron</keyword>
<feature type="chain" id="PRO_5012827041" evidence="4">
    <location>
        <begin position="22"/>
        <end position="338"/>
    </location>
</feature>
<keyword evidence="3" id="KW-0479">Metal-binding</keyword>
<name>A0A222FKA0_9GAMM</name>
<evidence type="ECO:0000256" key="1">
    <source>
        <dbReference type="ARBA" id="ARBA00008520"/>
    </source>
</evidence>
<proteinExistence type="inferred from homology"/>
<gene>
    <name evidence="5" type="ORF">CHH28_12560</name>
</gene>
<evidence type="ECO:0000256" key="4">
    <source>
        <dbReference type="SAM" id="SignalP"/>
    </source>
</evidence>
<evidence type="ECO:0000313" key="6">
    <source>
        <dbReference type="Proteomes" id="UP000202440"/>
    </source>
</evidence>
<dbReference type="Gene3D" id="3.40.190.10">
    <property type="entry name" value="Periplasmic binding protein-like II"/>
    <property type="match status" value="2"/>
</dbReference>
<organism evidence="5 6">
    <name type="scientific">Bacterioplanes sanyensis</name>
    <dbReference type="NCBI Taxonomy" id="1249553"/>
    <lineage>
        <taxon>Bacteria</taxon>
        <taxon>Pseudomonadati</taxon>
        <taxon>Pseudomonadota</taxon>
        <taxon>Gammaproteobacteria</taxon>
        <taxon>Oceanospirillales</taxon>
        <taxon>Oceanospirillaceae</taxon>
        <taxon>Bacterioplanes</taxon>
    </lineage>
</organism>
<dbReference type="EMBL" id="CP022530">
    <property type="protein sequence ID" value="ASP39455.1"/>
    <property type="molecule type" value="Genomic_DNA"/>
</dbReference>
<dbReference type="GO" id="GO:0046872">
    <property type="term" value="F:metal ion binding"/>
    <property type="evidence" value="ECO:0007669"/>
    <property type="project" value="UniProtKB-KW"/>
</dbReference>
<feature type="binding site" evidence="3">
    <location>
        <position position="221"/>
    </location>
    <ligand>
        <name>Fe cation</name>
        <dbReference type="ChEBI" id="CHEBI:24875"/>
    </ligand>
</feature>
<accession>A0A222FKA0</accession>
<dbReference type="OrthoDB" id="9769567at2"/>
<comment type="similarity">
    <text evidence="1">Belongs to the bacterial solute-binding protein 1 family.</text>
</comment>
<dbReference type="Pfam" id="PF13343">
    <property type="entry name" value="SBP_bac_6"/>
    <property type="match status" value="1"/>
</dbReference>
<keyword evidence="6" id="KW-1185">Reference proteome</keyword>
<evidence type="ECO:0000256" key="3">
    <source>
        <dbReference type="PIRSR" id="PIRSR002825-1"/>
    </source>
</evidence>
<dbReference type="PANTHER" id="PTHR30006:SF15">
    <property type="entry name" value="IRON-UTILIZATION PERIPLASMIC PROTEIN"/>
    <property type="match status" value="1"/>
</dbReference>
<dbReference type="SUPFAM" id="SSF53850">
    <property type="entry name" value="Periplasmic binding protein-like II"/>
    <property type="match status" value="1"/>
</dbReference>
<dbReference type="InterPro" id="IPR026045">
    <property type="entry name" value="Ferric-bd"/>
</dbReference>
<reference evidence="5 6" key="1">
    <citation type="submission" date="2017-07" db="EMBL/GenBank/DDBJ databases">
        <title>Annotated genome sequence of Bacterioplanes sanyensis isolated from Red Sea.</title>
        <authorList>
            <person name="Rehman Z.U."/>
        </authorList>
    </citation>
    <scope>NUCLEOTIDE SEQUENCE [LARGE SCALE GENOMIC DNA]</scope>
    <source>
        <strain evidence="5 6">NV9</strain>
    </source>
</reference>
<dbReference type="RefSeq" id="WP_094060633.1">
    <property type="nucleotide sequence ID" value="NZ_CP022530.1"/>
</dbReference>
<dbReference type="CDD" id="cd13542">
    <property type="entry name" value="PBP2_FutA1_ilke"/>
    <property type="match status" value="1"/>
</dbReference>
<keyword evidence="2 4" id="KW-0732">Signal</keyword>
<feature type="signal peptide" evidence="4">
    <location>
        <begin position="1"/>
        <end position="21"/>
    </location>
</feature>
<dbReference type="AlphaFoldDB" id="A0A222FKA0"/>
<evidence type="ECO:0000313" key="5">
    <source>
        <dbReference type="EMBL" id="ASP39455.1"/>
    </source>
</evidence>
<dbReference type="GO" id="GO:0030288">
    <property type="term" value="C:outer membrane-bounded periplasmic space"/>
    <property type="evidence" value="ECO:0007669"/>
    <property type="project" value="TreeGrafter"/>
</dbReference>
<dbReference type="Proteomes" id="UP000202440">
    <property type="component" value="Chromosome"/>
</dbReference>
<dbReference type="KEGG" id="bsan:CHH28_12560"/>
<sequence length="338" mass="37255">MKWIALPLMVLGAALPWSSYAEQNEVNLYSARKAELIEPLLEKFTAESGIKVNLVTGKDDALLQRLKSEGELSPADMLITADAARLQRAKDAGLFQSIDSEVLNQRIPAHLRDSTNQWFGLSQRARVIFYDPAKVKPEQLSTYEALADDQWQGRVCIRSSSNVYNQSLVAAMIDDLGAERTQTWANNFMDSFARPPAGGDTDQIRALGAGQCDVAVANTYYYGRMLKSDGKDKAIAESVALFWPNQDGRGTHVNVSGAGVTQSAKNKAEAIKLLEFLVSERAQQWYAEVNNEFPVVQGVALDPVVAAWGEFKADDVPLNTLGENNQQAVKIMDRAGWR</sequence>
<feature type="binding site" evidence="3">
    <location>
        <position position="220"/>
    </location>
    <ligand>
        <name>Fe cation</name>
        <dbReference type="ChEBI" id="CHEBI:24875"/>
    </ligand>
</feature>
<dbReference type="PIRSF" id="PIRSF002825">
    <property type="entry name" value="CfbpA"/>
    <property type="match status" value="1"/>
</dbReference>
<evidence type="ECO:0000256" key="2">
    <source>
        <dbReference type="ARBA" id="ARBA00022729"/>
    </source>
</evidence>
<protein>
    <submittedName>
        <fullName evidence="5">Fe(3+) ABC transporter substrate-binding protein</fullName>
    </submittedName>
</protein>
<dbReference type="PANTHER" id="PTHR30006">
    <property type="entry name" value="THIAMINE-BINDING PERIPLASMIC PROTEIN-RELATED"/>
    <property type="match status" value="1"/>
</dbReference>